<reference evidence="4 5" key="1">
    <citation type="submission" date="2019-06" db="EMBL/GenBank/DDBJ databases">
        <authorList>
            <person name="Palmer J.M."/>
        </authorList>
    </citation>
    <scope>NUCLEOTIDE SEQUENCE [LARGE SCALE GENOMIC DNA]</scope>
    <source>
        <strain evidence="4 5">TWF788</strain>
    </source>
</reference>
<dbReference type="PROSITE" id="PS50088">
    <property type="entry name" value="ANK_REPEAT"/>
    <property type="match status" value="1"/>
</dbReference>
<evidence type="ECO:0000313" key="5">
    <source>
        <dbReference type="Proteomes" id="UP000479691"/>
    </source>
</evidence>
<dbReference type="SMART" id="SM00248">
    <property type="entry name" value="ANK"/>
    <property type="match status" value="3"/>
</dbReference>
<name>A0A7C8KCL7_ORBOL</name>
<evidence type="ECO:0000256" key="2">
    <source>
        <dbReference type="SAM" id="MobiDB-lite"/>
    </source>
</evidence>
<dbReference type="Gene3D" id="1.25.40.20">
    <property type="entry name" value="Ankyrin repeat-containing domain"/>
    <property type="match status" value="1"/>
</dbReference>
<dbReference type="EMBL" id="JAABOE010000119">
    <property type="protein sequence ID" value="KAF3163735.1"/>
    <property type="molecule type" value="Genomic_DNA"/>
</dbReference>
<protein>
    <recommendedName>
        <fullName evidence="3">Clr5 domain-containing protein</fullName>
    </recommendedName>
</protein>
<gene>
    <name evidence="4" type="ORF">TWF788_001356</name>
</gene>
<feature type="region of interest" description="Disordered" evidence="2">
    <location>
        <begin position="736"/>
        <end position="756"/>
    </location>
</feature>
<dbReference type="InterPro" id="IPR002110">
    <property type="entry name" value="Ankyrin_rpt"/>
</dbReference>
<organism evidence="4 5">
    <name type="scientific">Orbilia oligospora</name>
    <name type="common">Nematode-trapping fungus</name>
    <name type="synonym">Arthrobotrys oligospora</name>
    <dbReference type="NCBI Taxonomy" id="2813651"/>
    <lineage>
        <taxon>Eukaryota</taxon>
        <taxon>Fungi</taxon>
        <taxon>Dikarya</taxon>
        <taxon>Ascomycota</taxon>
        <taxon>Pezizomycotina</taxon>
        <taxon>Orbiliomycetes</taxon>
        <taxon>Orbiliales</taxon>
        <taxon>Orbiliaceae</taxon>
        <taxon>Orbilia</taxon>
    </lineage>
</organism>
<sequence>MALVKVPTLSMMDIDTQIKQTSLVPVKRKRASPITAMDEYKEEMKFYYLGLNYTLEKVRETMESHYNFGASLVQYRDRLNKWGFKKRGTKRQWETIAESVVTRGCEKESEAVINGDFFVSSKKVKKEIARKFSLTELACMKNKAPTTQVISPTSPTLATVEVRSPIASPLSWPIFTTWCIPMELVKSLPIRISDPEIITICKSALSYRQGLQPEEKFIIESRGRKDLRSLLYRLSNRLLDFEIINGVLERLMVESGYRTFEGLISLNTISVKAACSSLLLFSAARLDSRLVRIIYQHYPTLTSAWVEKLNRDFRHLAFEFMDVELDGGTNIFSELVFLRNLAQIKHFPTWNAGSLRFLRSFFRDASRRVRTADIEHELWSLGSTLMMESEKDYSMFRSLRYDYGISISLLILRALLFEWNMNARMLLRSLISFTESPRRKVEDTDMRGPWVVPDWYWAELSPFLDTYLTPKHLCSFLCAVIGMDRRRLLTFLLQYIQKCRTATEKKDIQCFIRDASTHHKITDSVWVFKICAAGASIKMSKTFVEDSLTISRTVRSSKGAQIENIKAFANLLSSCVTCTRIYLQDRISSLHPKTDKHRTYRCFPNKSLGGPDWSTFRLFRRLGSHDQLVLPVLVIKYGGKILIPLFSPWEEDSIFDTLFWLSPKLSYQNSNNTPNIVDFYDFLSFDVVSVSELMFEVIGREVHDIRGINGNITPLGSARDIWMVHQNNQIMINIPPRPHQETTGNSGPSSGEIAHESSDWETAICSEYRKISMILKDQNKFDDTLARSGIGILTSKTECEFAGVPENDYNVWVSRRGLERTPRRMKHMKFGVSANLRSNEDGVIHNIRQRRKLLQLAAVWYNDTEILGCLIGKGVGVNAPSVSDLGTALQICCRRPTAALPPGVKRIKTVRILVEAGATINPRDPDDTRPQFTPLDGAVLTGDLAVARYLLEKGACIDLETLKYAISYGRLDMVSLLVQFDMKFHAPALELAELYKESVIQEYLEGRNLGQGLFGVPSEFVMFSRVDELEE</sequence>
<dbReference type="Pfam" id="PF14420">
    <property type="entry name" value="Clr5"/>
    <property type="match status" value="1"/>
</dbReference>
<evidence type="ECO:0000259" key="3">
    <source>
        <dbReference type="Pfam" id="PF14420"/>
    </source>
</evidence>
<feature type="repeat" description="ANK" evidence="1">
    <location>
        <begin position="930"/>
        <end position="962"/>
    </location>
</feature>
<accession>A0A7C8KCL7</accession>
<dbReference type="Proteomes" id="UP000479691">
    <property type="component" value="Unassembled WGS sequence"/>
</dbReference>
<dbReference type="AlphaFoldDB" id="A0A7C8KCL7"/>
<dbReference type="InterPro" id="IPR036770">
    <property type="entry name" value="Ankyrin_rpt-contain_sf"/>
</dbReference>
<proteinExistence type="predicted"/>
<comment type="caution">
    <text evidence="4">The sequence shown here is derived from an EMBL/GenBank/DDBJ whole genome shotgun (WGS) entry which is preliminary data.</text>
</comment>
<dbReference type="SUPFAM" id="SSF48403">
    <property type="entry name" value="Ankyrin repeat"/>
    <property type="match status" value="1"/>
</dbReference>
<keyword evidence="1" id="KW-0040">ANK repeat</keyword>
<dbReference type="InterPro" id="IPR025676">
    <property type="entry name" value="Clr5_dom"/>
</dbReference>
<evidence type="ECO:0000313" key="4">
    <source>
        <dbReference type="EMBL" id="KAF3163735.1"/>
    </source>
</evidence>
<evidence type="ECO:0000256" key="1">
    <source>
        <dbReference type="PROSITE-ProRule" id="PRU00023"/>
    </source>
</evidence>
<feature type="domain" description="Clr5" evidence="3">
    <location>
        <begin position="36"/>
        <end position="86"/>
    </location>
</feature>